<protein>
    <submittedName>
        <fullName evidence="8">Polyprenol reductase</fullName>
    </submittedName>
</protein>
<feature type="transmembrane region" description="Helical" evidence="5">
    <location>
        <begin position="5"/>
        <end position="25"/>
    </location>
</feature>
<feature type="transmembrane region" description="Helical" evidence="5">
    <location>
        <begin position="107"/>
        <end position="127"/>
    </location>
</feature>
<comment type="subcellular location">
    <subcellularLocation>
        <location evidence="1">Membrane</location>
        <topology evidence="1">Multi-pass membrane protein</topology>
    </subcellularLocation>
</comment>
<feature type="transmembrane region" description="Helical" evidence="5">
    <location>
        <begin position="62"/>
        <end position="86"/>
    </location>
</feature>
<dbReference type="Proteomes" id="UP000076858">
    <property type="component" value="Unassembled WGS sequence"/>
</dbReference>
<evidence type="ECO:0000313" key="8">
    <source>
        <dbReference type="EMBL" id="KZS17357.1"/>
    </source>
</evidence>
<keyword evidence="9" id="KW-1185">Reference proteome</keyword>
<dbReference type="AlphaFoldDB" id="A0A165AA26"/>
<keyword evidence="3 5" id="KW-1133">Transmembrane helix</keyword>
<feature type="transmembrane region" description="Helical" evidence="5">
    <location>
        <begin position="258"/>
        <end position="276"/>
    </location>
</feature>
<evidence type="ECO:0000256" key="4">
    <source>
        <dbReference type="ARBA" id="ARBA00023136"/>
    </source>
</evidence>
<evidence type="ECO:0000256" key="5">
    <source>
        <dbReference type="SAM" id="Phobius"/>
    </source>
</evidence>
<comment type="caution">
    <text evidence="8">The sequence shown here is derived from an EMBL/GenBank/DDBJ whole genome shotgun (WGS) entry which is preliminary data.</text>
</comment>
<dbReference type="PANTHER" id="PTHR34717">
    <property type="entry name" value="EG:BACR7A4.20 PROTEIN"/>
    <property type="match status" value="1"/>
</dbReference>
<reference evidence="8 9" key="1">
    <citation type="submission" date="2016-03" db="EMBL/GenBank/DDBJ databases">
        <title>EvidentialGene: Evidence-directed Construction of Genes on Genomes.</title>
        <authorList>
            <person name="Gilbert D.G."/>
            <person name="Choi J.-H."/>
            <person name="Mockaitis K."/>
            <person name="Colbourne J."/>
            <person name="Pfrender M."/>
        </authorList>
    </citation>
    <scope>NUCLEOTIDE SEQUENCE [LARGE SCALE GENOMIC DNA]</scope>
    <source>
        <strain evidence="8 9">Xinb3</strain>
        <tissue evidence="8">Complete organism</tissue>
    </source>
</reference>
<feature type="transmembrane region" description="Helical" evidence="5">
    <location>
        <begin position="297"/>
        <end position="320"/>
    </location>
</feature>
<feature type="transmembrane region" description="Helical" evidence="5">
    <location>
        <begin position="147"/>
        <end position="170"/>
    </location>
</feature>
<organism evidence="8 9">
    <name type="scientific">Daphnia magna</name>
    <dbReference type="NCBI Taxonomy" id="35525"/>
    <lineage>
        <taxon>Eukaryota</taxon>
        <taxon>Metazoa</taxon>
        <taxon>Ecdysozoa</taxon>
        <taxon>Arthropoda</taxon>
        <taxon>Crustacea</taxon>
        <taxon>Branchiopoda</taxon>
        <taxon>Diplostraca</taxon>
        <taxon>Cladocera</taxon>
        <taxon>Anomopoda</taxon>
        <taxon>Daphniidae</taxon>
        <taxon>Daphnia</taxon>
    </lineage>
</organism>
<dbReference type="InterPro" id="IPR001104">
    <property type="entry name" value="3-oxo-5_a-steroid_4-DH_C"/>
</dbReference>
<feature type="domain" description="3-oxo-5-alpha-steroid 4-dehydrogenase C-terminal" evidence="6">
    <location>
        <begin position="167"/>
        <end position="301"/>
    </location>
</feature>
<gene>
    <name evidence="8" type="ORF">APZ42_016948</name>
</gene>
<dbReference type="PROSITE" id="PS50244">
    <property type="entry name" value="S5A_REDUCTASE"/>
    <property type="match status" value="1"/>
</dbReference>
<keyword evidence="4 5" id="KW-0472">Membrane</keyword>
<evidence type="ECO:0000259" key="6">
    <source>
        <dbReference type="Pfam" id="PF02544"/>
    </source>
</evidence>
<dbReference type="InterPro" id="IPR055492">
    <property type="entry name" value="DUF7064"/>
</dbReference>
<dbReference type="STRING" id="35525.A0A165AA26"/>
<dbReference type="PANTHER" id="PTHR34717:SF1">
    <property type="entry name" value="EG:BACR7A4.20 PROTEIN"/>
    <property type="match status" value="1"/>
</dbReference>
<feature type="domain" description="DUF7064" evidence="7">
    <location>
        <begin position="574"/>
        <end position="696"/>
    </location>
</feature>
<feature type="transmembrane region" description="Helical" evidence="5">
    <location>
        <begin position="340"/>
        <end position="355"/>
    </location>
</feature>
<dbReference type="EMBL" id="LRGB01000642">
    <property type="protein sequence ID" value="KZS17357.1"/>
    <property type="molecule type" value="Genomic_DNA"/>
</dbReference>
<name>A0A165AA26_9CRUS</name>
<evidence type="ECO:0000259" key="7">
    <source>
        <dbReference type="Pfam" id="PF23212"/>
    </source>
</evidence>
<dbReference type="Pfam" id="PF23212">
    <property type="entry name" value="DUF7064"/>
    <property type="match status" value="1"/>
</dbReference>
<dbReference type="OrthoDB" id="5798273at2759"/>
<dbReference type="GO" id="GO:0016627">
    <property type="term" value="F:oxidoreductase activity, acting on the CH-CH group of donors"/>
    <property type="evidence" value="ECO:0007669"/>
    <property type="project" value="InterPro"/>
</dbReference>
<accession>A0A165AA26</accession>
<evidence type="ECO:0000313" key="9">
    <source>
        <dbReference type="Proteomes" id="UP000076858"/>
    </source>
</evidence>
<evidence type="ECO:0000256" key="3">
    <source>
        <dbReference type="ARBA" id="ARBA00022989"/>
    </source>
</evidence>
<dbReference type="Pfam" id="PF02544">
    <property type="entry name" value="Steroid_dh"/>
    <property type="match status" value="1"/>
</dbReference>
<sequence>MINIIVVMFSFLCVTAIFGIFLQMVNMKGTPKIMYDLYSHGKSCEGKLFSTLISAVLVPKSWFFHFYLFSTIYTFIILIVIVWMILTKNQLPIFITMYISSLSAHSCINIASPEISLLAATLFLLQVSRRMYESMYVTIFLDSKMNLGHYIVGYLHYWGCGTILLSYAACQSIQENHMHEQARNEICLQHVIGTVLFIIAFHQQHIVHVTLANLRKNPHSMQKHSLPQGGLFNYVSCPNFLCEIIIYLAINLLLGVDYYPWTLITFWVLTNQIMNATISQKWYKSKFKEFPPARKALIPFVAVTKMFSVILTVGFIALVIRWILKPEPSPIFGIYSQPGKFYYLKFAAFYLLFTLRKWQSKRARVDENLKAGYGMKSRVNIRDMESVQVLSDHPKAIDAVYFQGGNKDGVYFVAATARRPHHVINGFVFLKVPGEGLFTSPKLPDSTLFGTEDEFGAEGLKFEPLDPMRKWKISYKGQLRRNETDELVDVELEAIWSTNLKQFDFDTDMSSTAISRAFAREPWSREYFQMLQEAHQTHYEQMGRTNGTVKIDGKSYPFNIDSMRDHSYGHKREWKLLHRYGFHTMTLEDGTRINVGIVSQPCTSSVLELGYVYLADGRLFPVDECGFNIWDIGENGSPPKDYHFTFKAANRWWSVQVNVLDAPIFYIGWEWEAKIHERMCTFEVNGVPGWGISEFMYRNMDGRPEEYNERDPEWTRTINKG</sequence>
<evidence type="ECO:0000256" key="1">
    <source>
        <dbReference type="ARBA" id="ARBA00004141"/>
    </source>
</evidence>
<dbReference type="GO" id="GO:0016020">
    <property type="term" value="C:membrane"/>
    <property type="evidence" value="ECO:0007669"/>
    <property type="project" value="UniProtKB-SubCell"/>
</dbReference>
<proteinExistence type="predicted"/>
<dbReference type="GO" id="GO:0006629">
    <property type="term" value="P:lipid metabolic process"/>
    <property type="evidence" value="ECO:0007669"/>
    <property type="project" value="InterPro"/>
</dbReference>
<evidence type="ECO:0000256" key="2">
    <source>
        <dbReference type="ARBA" id="ARBA00022692"/>
    </source>
</evidence>
<keyword evidence="2 5" id="KW-0812">Transmembrane</keyword>
<feature type="transmembrane region" description="Helical" evidence="5">
    <location>
        <begin position="231"/>
        <end position="252"/>
    </location>
</feature>